<evidence type="ECO:0000256" key="1">
    <source>
        <dbReference type="SAM" id="Phobius"/>
    </source>
</evidence>
<evidence type="ECO:0000313" key="2">
    <source>
        <dbReference type="EMBL" id="KRN88637.1"/>
    </source>
</evidence>
<dbReference type="AlphaFoldDB" id="A0A0R2KR09"/>
<proteinExistence type="predicted"/>
<gene>
    <name evidence="2" type="ORF">IV53_GL000602</name>
</gene>
<dbReference type="Proteomes" id="UP000051500">
    <property type="component" value="Unassembled WGS sequence"/>
</dbReference>
<name>A0A0R2KR09_9LACO</name>
<feature type="transmembrane region" description="Helical" evidence="1">
    <location>
        <begin position="20"/>
        <end position="39"/>
    </location>
</feature>
<keyword evidence="1" id="KW-0472">Membrane</keyword>
<dbReference type="STRING" id="1122146.IV53_GL000602"/>
<sequence>MKIDIKEIRKKRRRYRLKEIGRMILTLYLPGLILMPVVYSLTNQIAFVFVSIFVLIVLDIMLSYF</sequence>
<comment type="caution">
    <text evidence="2">The sequence shown here is derived from an EMBL/GenBank/DDBJ whole genome shotgun (WGS) entry which is preliminary data.</text>
</comment>
<dbReference type="EMBL" id="JQBZ01000025">
    <property type="protein sequence ID" value="KRN88637.1"/>
    <property type="molecule type" value="Genomic_DNA"/>
</dbReference>
<organism evidence="2 3">
    <name type="scientific">Ligilactobacillus ceti DSM 22408</name>
    <dbReference type="NCBI Taxonomy" id="1122146"/>
    <lineage>
        <taxon>Bacteria</taxon>
        <taxon>Bacillati</taxon>
        <taxon>Bacillota</taxon>
        <taxon>Bacilli</taxon>
        <taxon>Lactobacillales</taxon>
        <taxon>Lactobacillaceae</taxon>
        <taxon>Ligilactobacillus</taxon>
    </lineage>
</organism>
<keyword evidence="1" id="KW-1133">Transmembrane helix</keyword>
<feature type="transmembrane region" description="Helical" evidence="1">
    <location>
        <begin position="45"/>
        <end position="64"/>
    </location>
</feature>
<protein>
    <submittedName>
        <fullName evidence="2">Uncharacterized protein</fullName>
    </submittedName>
</protein>
<keyword evidence="3" id="KW-1185">Reference proteome</keyword>
<dbReference type="PATRIC" id="fig|1122146.4.peg.618"/>
<evidence type="ECO:0000313" key="3">
    <source>
        <dbReference type="Proteomes" id="UP000051500"/>
    </source>
</evidence>
<keyword evidence="1" id="KW-0812">Transmembrane</keyword>
<accession>A0A0R2KR09</accession>
<dbReference type="RefSeq" id="WP_027107041.1">
    <property type="nucleotide sequence ID" value="NZ_JQBZ01000025.1"/>
</dbReference>
<reference evidence="2 3" key="1">
    <citation type="journal article" date="2015" name="Genome Announc.">
        <title>Expanding the biotechnology potential of lactobacilli through comparative genomics of 213 strains and associated genera.</title>
        <authorList>
            <person name="Sun Z."/>
            <person name="Harris H.M."/>
            <person name="McCann A."/>
            <person name="Guo C."/>
            <person name="Argimon S."/>
            <person name="Zhang W."/>
            <person name="Yang X."/>
            <person name="Jeffery I.B."/>
            <person name="Cooney J.C."/>
            <person name="Kagawa T.F."/>
            <person name="Liu W."/>
            <person name="Song Y."/>
            <person name="Salvetti E."/>
            <person name="Wrobel A."/>
            <person name="Rasinkangas P."/>
            <person name="Parkhill J."/>
            <person name="Rea M.C."/>
            <person name="O'Sullivan O."/>
            <person name="Ritari J."/>
            <person name="Douillard F.P."/>
            <person name="Paul Ross R."/>
            <person name="Yang R."/>
            <person name="Briner A.E."/>
            <person name="Felis G.E."/>
            <person name="de Vos W.M."/>
            <person name="Barrangou R."/>
            <person name="Klaenhammer T.R."/>
            <person name="Caufield P.W."/>
            <person name="Cui Y."/>
            <person name="Zhang H."/>
            <person name="O'Toole P.W."/>
        </authorList>
    </citation>
    <scope>NUCLEOTIDE SEQUENCE [LARGE SCALE GENOMIC DNA]</scope>
    <source>
        <strain evidence="2 3">DSM 22408</strain>
    </source>
</reference>